<sequence length="45" mass="5192">MIRNFNDPSAPYNDEIVDANSWRDNYDPDNTEKYSNINLGDVNAI</sequence>
<accession>A0A8S5S0W2</accession>
<feature type="region of interest" description="Disordered" evidence="1">
    <location>
        <begin position="1"/>
        <end position="45"/>
    </location>
</feature>
<dbReference type="EMBL" id="BK032511">
    <property type="protein sequence ID" value="DAF44561.1"/>
    <property type="molecule type" value="Genomic_DNA"/>
</dbReference>
<evidence type="ECO:0000313" key="2">
    <source>
        <dbReference type="EMBL" id="DAF44561.1"/>
    </source>
</evidence>
<proteinExistence type="predicted"/>
<organism evidence="2">
    <name type="scientific">Podoviridae sp. ct8Lf7</name>
    <dbReference type="NCBI Taxonomy" id="2827723"/>
    <lineage>
        <taxon>Viruses</taxon>
        <taxon>Duplodnaviria</taxon>
        <taxon>Heunggongvirae</taxon>
        <taxon>Uroviricota</taxon>
        <taxon>Caudoviricetes</taxon>
    </lineage>
</organism>
<reference evidence="2" key="1">
    <citation type="journal article" date="2021" name="Proc. Natl. Acad. Sci. U.S.A.">
        <title>A Catalog of Tens of Thousands of Viruses from Human Metagenomes Reveals Hidden Associations with Chronic Diseases.</title>
        <authorList>
            <person name="Tisza M.J."/>
            <person name="Buck C.B."/>
        </authorList>
    </citation>
    <scope>NUCLEOTIDE SEQUENCE</scope>
    <source>
        <strain evidence="2">Ct8Lf7</strain>
    </source>
</reference>
<name>A0A8S5S0W2_9CAUD</name>
<protein>
    <submittedName>
        <fullName evidence="2">Uncharacterized protein</fullName>
    </submittedName>
</protein>
<evidence type="ECO:0000256" key="1">
    <source>
        <dbReference type="SAM" id="MobiDB-lite"/>
    </source>
</evidence>